<accession>A0A0R0LQX5</accession>
<dbReference type="SUPFAM" id="SSF48371">
    <property type="entry name" value="ARM repeat"/>
    <property type="match status" value="1"/>
</dbReference>
<dbReference type="OrthoDB" id="421002at2759"/>
<name>A0A0R0LQX5_9MICR</name>
<dbReference type="Proteomes" id="UP000051530">
    <property type="component" value="Unassembled WGS sequence"/>
</dbReference>
<comment type="caution">
    <text evidence="1">The sequence shown here is derived from an EMBL/GenBank/DDBJ whole genome shotgun (WGS) entry which is preliminary data.</text>
</comment>
<dbReference type="AlphaFoldDB" id="A0A0R0LQX5"/>
<evidence type="ECO:0000313" key="2">
    <source>
        <dbReference type="Proteomes" id="UP000051530"/>
    </source>
</evidence>
<organism evidence="1 2">
    <name type="scientific">Pseudoloma neurophilia</name>
    <dbReference type="NCBI Taxonomy" id="146866"/>
    <lineage>
        <taxon>Eukaryota</taxon>
        <taxon>Fungi</taxon>
        <taxon>Fungi incertae sedis</taxon>
        <taxon>Microsporidia</taxon>
        <taxon>Pseudoloma</taxon>
    </lineage>
</organism>
<dbReference type="PANTHER" id="PTHR12697:SF5">
    <property type="entry name" value="DEOXYHYPUSINE HYDROXYLASE"/>
    <property type="match status" value="1"/>
</dbReference>
<feature type="non-terminal residue" evidence="1">
    <location>
        <position position="225"/>
    </location>
</feature>
<dbReference type="GO" id="GO:0016491">
    <property type="term" value="F:oxidoreductase activity"/>
    <property type="evidence" value="ECO:0007669"/>
    <property type="project" value="TreeGrafter"/>
</dbReference>
<proteinExistence type="predicted"/>
<keyword evidence="2" id="KW-1185">Reference proteome</keyword>
<reference evidence="1 2" key="1">
    <citation type="submission" date="2015-07" db="EMBL/GenBank/DDBJ databases">
        <title>The genome of Pseudoloma neurophilia, a relevant intracellular parasite of the zebrafish.</title>
        <authorList>
            <person name="Ndikumana S."/>
            <person name="Pelin A."/>
            <person name="Sanders J."/>
            <person name="Corradi N."/>
        </authorList>
    </citation>
    <scope>NUCLEOTIDE SEQUENCE [LARGE SCALE GENOMIC DNA]</scope>
    <source>
        <strain evidence="1 2">MK1</strain>
    </source>
</reference>
<dbReference type="InterPro" id="IPR016024">
    <property type="entry name" value="ARM-type_fold"/>
</dbReference>
<dbReference type="InterPro" id="IPR011989">
    <property type="entry name" value="ARM-like"/>
</dbReference>
<dbReference type="PANTHER" id="PTHR12697">
    <property type="entry name" value="PBS LYASE HEAT-LIKE PROTEIN"/>
    <property type="match status" value="1"/>
</dbReference>
<evidence type="ECO:0000313" key="1">
    <source>
        <dbReference type="EMBL" id="KRH91923.1"/>
    </source>
</evidence>
<evidence type="ECO:0008006" key="3">
    <source>
        <dbReference type="Google" id="ProtNLM"/>
    </source>
</evidence>
<gene>
    <name evidence="1" type="ORF">M153_182670003</name>
</gene>
<dbReference type="VEuPathDB" id="MicrosporidiaDB:M153_182670003"/>
<feature type="non-terminal residue" evidence="1">
    <location>
        <position position="1"/>
    </location>
</feature>
<sequence>ENHIHFLKMCEHNCNTDDIADMNTAEQILMNETFSIEKKMRALFYLRNIITDESADIISKALFKNSSILLLHEICYVLGQMRLEKSINFLISILNNENFDIITRHEAAEALGNYRKPELIKELIKFINYKEIPLRETCYIAIKKIKMTEKLVKEIELSQFNSRDPAIPLFKEFSEKNMNESIDILKNSECLYEKYRAMFFLRDFDEFLYNQGDLSNQGDSIKCDS</sequence>
<dbReference type="Gene3D" id="1.25.10.10">
    <property type="entry name" value="Leucine-rich Repeat Variant"/>
    <property type="match status" value="1"/>
</dbReference>
<dbReference type="EMBL" id="LGUB01001388">
    <property type="protein sequence ID" value="KRH91923.1"/>
    <property type="molecule type" value="Genomic_DNA"/>
</dbReference>
<protein>
    <recommendedName>
        <fullName evidence="3">Deoxyhypusine monooxygenase</fullName>
    </recommendedName>
</protein>